<keyword evidence="3" id="KW-1185">Reference proteome</keyword>
<gene>
    <name evidence="2" type="ORF">B0I35DRAFT_449502</name>
</gene>
<dbReference type="EMBL" id="JAGPNK010000003">
    <property type="protein sequence ID" value="KAH7324574.1"/>
    <property type="molecule type" value="Genomic_DNA"/>
</dbReference>
<feature type="compositionally biased region" description="Low complexity" evidence="1">
    <location>
        <begin position="619"/>
        <end position="634"/>
    </location>
</feature>
<evidence type="ECO:0000313" key="2">
    <source>
        <dbReference type="EMBL" id="KAH7324574.1"/>
    </source>
</evidence>
<feature type="compositionally biased region" description="Basic and acidic residues" evidence="1">
    <location>
        <begin position="559"/>
        <end position="568"/>
    </location>
</feature>
<accession>A0A8K0WUC1</accession>
<feature type="region of interest" description="Disordered" evidence="1">
    <location>
        <begin position="599"/>
        <end position="641"/>
    </location>
</feature>
<feature type="region of interest" description="Disordered" evidence="1">
    <location>
        <begin position="546"/>
        <end position="568"/>
    </location>
</feature>
<dbReference type="OrthoDB" id="2922289at2759"/>
<dbReference type="PANTHER" id="PTHR40788">
    <property type="entry name" value="CLR5 DOMAIN-CONTAINING PROTEIN-RELATED"/>
    <property type="match status" value="1"/>
</dbReference>
<organism evidence="2 3">
    <name type="scientific">Stachybotrys elegans</name>
    <dbReference type="NCBI Taxonomy" id="80388"/>
    <lineage>
        <taxon>Eukaryota</taxon>
        <taxon>Fungi</taxon>
        <taxon>Dikarya</taxon>
        <taxon>Ascomycota</taxon>
        <taxon>Pezizomycotina</taxon>
        <taxon>Sordariomycetes</taxon>
        <taxon>Hypocreomycetidae</taxon>
        <taxon>Hypocreales</taxon>
        <taxon>Stachybotryaceae</taxon>
        <taxon>Stachybotrys</taxon>
    </lineage>
</organism>
<name>A0A8K0WUC1_9HYPO</name>
<dbReference type="Proteomes" id="UP000813444">
    <property type="component" value="Unassembled WGS sequence"/>
</dbReference>
<reference evidence="2" key="1">
    <citation type="journal article" date="2021" name="Nat. Commun.">
        <title>Genetic determinants of endophytism in the Arabidopsis root mycobiome.</title>
        <authorList>
            <person name="Mesny F."/>
            <person name="Miyauchi S."/>
            <person name="Thiergart T."/>
            <person name="Pickel B."/>
            <person name="Atanasova L."/>
            <person name="Karlsson M."/>
            <person name="Huettel B."/>
            <person name="Barry K.W."/>
            <person name="Haridas S."/>
            <person name="Chen C."/>
            <person name="Bauer D."/>
            <person name="Andreopoulos W."/>
            <person name="Pangilinan J."/>
            <person name="LaButti K."/>
            <person name="Riley R."/>
            <person name="Lipzen A."/>
            <person name="Clum A."/>
            <person name="Drula E."/>
            <person name="Henrissat B."/>
            <person name="Kohler A."/>
            <person name="Grigoriev I.V."/>
            <person name="Martin F.M."/>
            <person name="Hacquard S."/>
        </authorList>
    </citation>
    <scope>NUCLEOTIDE SEQUENCE</scope>
    <source>
        <strain evidence="2">MPI-CAGE-CH-0235</strain>
    </source>
</reference>
<sequence length="745" mass="84670">MDRWPFPFDLNPPIPGLFDEESEWDGPYFDNADFSDPATVASFSGMLAPPPTMSPEHLRAKARDLSQAIFAHYDMLKAIVARHEAAIQKRWTKKKKQQKLAILEEAWPGMAKTHRLCHLEAQEDLLKPRTLLLLLNARGRHPPTSFAGADSDAMHFGRVSQNVVPVFLNLYTMVLNLLKDHYKYGDLNLVMEFLVTFCQKMLHDIPPDVLLTDAYPVELEPLLKTEMEIDGFDSMAIMALEAPYRAILRVQMESADDYIWQLWEDLGYFAEQLHEAMEHCQEMLKDTKGDVHPVLSSRFQNLFWTRVMCDTVSGAYMEFELFAGLHKQALHFQLKQSVVASPPMRKFFVREPPADPTSTMISIRSKPGIKKDKNEAEPIWLLQTLWEDSQNILLMGLPFVLDELERLLANEPQLKHLISARIAAHIGSLSSIGHCLRQLEMYQPWARGFMDALVDRDDALKKEFARATSPWGQLLQALNERNPKMQQAAKFCKGTNRFAYPSTKRRTRETTAAIIQAERNLDQFWASIDRSLQDDAGGLRGMSVKQALSRPRPIQRTSEWVKPKPVAKDQPKVAKSNVKVLYKPLSTLYFGHNSGGSAALMDSSPTTKMKTKTRKKTTAEASEAPVAATETAPDPAEEKPEQIKVDTRALKVFRILFYDPAITSTPGEVSWRDFIYALTSTGKFTAEKLYGSVWQFSRIGASDQSRIQFHEPHPHGKVPFVVARRHGRRLSRAYGWTGETFILKS</sequence>
<protein>
    <submittedName>
        <fullName evidence="2">Uncharacterized protein</fullName>
    </submittedName>
</protein>
<evidence type="ECO:0000256" key="1">
    <source>
        <dbReference type="SAM" id="MobiDB-lite"/>
    </source>
</evidence>
<comment type="caution">
    <text evidence="2">The sequence shown here is derived from an EMBL/GenBank/DDBJ whole genome shotgun (WGS) entry which is preliminary data.</text>
</comment>
<dbReference type="PANTHER" id="PTHR40788:SF2">
    <property type="entry name" value="CLR5 DOMAIN-CONTAINING PROTEIN"/>
    <property type="match status" value="1"/>
</dbReference>
<proteinExistence type="predicted"/>
<evidence type="ECO:0000313" key="3">
    <source>
        <dbReference type="Proteomes" id="UP000813444"/>
    </source>
</evidence>
<dbReference type="AlphaFoldDB" id="A0A8K0WUC1"/>